<dbReference type="InterPro" id="IPR029039">
    <property type="entry name" value="Flavoprotein-like_sf"/>
</dbReference>
<keyword evidence="3" id="KW-0411">Iron-sulfur</keyword>
<name>A0ABT1MGU9_9BACT</name>
<accession>A0ABT1MGU9</accession>
<dbReference type="SUPFAM" id="SSF54862">
    <property type="entry name" value="4Fe-4S ferredoxins"/>
    <property type="match status" value="1"/>
</dbReference>
<proteinExistence type="predicted"/>
<evidence type="ECO:0000259" key="4">
    <source>
        <dbReference type="PROSITE" id="PS51379"/>
    </source>
</evidence>
<dbReference type="InterPro" id="IPR017896">
    <property type="entry name" value="4Fe4S_Fe-S-bd"/>
</dbReference>
<dbReference type="Proteomes" id="UP001205603">
    <property type="component" value="Unassembled WGS sequence"/>
</dbReference>
<sequence>MIFYFSGTGNSRWVAGELAEVQNEKLFFIPDEIESLRYKNKYAVSPGEKIGFVFPVYSWGIPPFITSFIKAINFDYDCPPYIFLVCTCGDDTGLTDIIFRRLLDRKNMFCNAGFSVTMPNNYILLPGFDTDSKALETRKLEKASERIKYVNKEISLKTNNLYDFHRGKFAFLKSRIINPLFRKLQVQSRHFHANDNCIRCGLCSKVCPSHNIDLSPTPRWGNNCLQCLACIHDCPVQAIQYKNITVEKGRYHFENITE</sequence>
<dbReference type="InterPro" id="IPR047964">
    <property type="entry name" value="EFR1-like"/>
</dbReference>
<protein>
    <submittedName>
        <fullName evidence="5">EFR1 family ferrodoxin</fullName>
    </submittedName>
</protein>
<dbReference type="PROSITE" id="PS51379">
    <property type="entry name" value="4FE4S_FER_2"/>
    <property type="match status" value="2"/>
</dbReference>
<feature type="domain" description="4Fe-4S ferredoxin-type" evidence="4">
    <location>
        <begin position="188"/>
        <end position="217"/>
    </location>
</feature>
<comment type="caution">
    <text evidence="5">The sequence shown here is derived from an EMBL/GenBank/DDBJ whole genome shotgun (WGS) entry which is preliminary data.</text>
</comment>
<evidence type="ECO:0000313" key="5">
    <source>
        <dbReference type="EMBL" id="MCP9611081.1"/>
    </source>
</evidence>
<dbReference type="PANTHER" id="PTHR43122">
    <property type="entry name" value="FERREDOXIN SUBUNIT OF PYRUVATE:FLAVODOXIN OXIDOREDUCTASE-RELATED"/>
    <property type="match status" value="1"/>
</dbReference>
<evidence type="ECO:0000256" key="1">
    <source>
        <dbReference type="ARBA" id="ARBA00022723"/>
    </source>
</evidence>
<dbReference type="NCBIfam" id="NF038196">
    <property type="entry name" value="ferrodoxin_EFR1"/>
    <property type="match status" value="1"/>
</dbReference>
<keyword evidence="1" id="KW-0479">Metal-binding</keyword>
<gene>
    <name evidence="5" type="ORF">NMU02_03115</name>
</gene>
<dbReference type="EMBL" id="JANDHW010000002">
    <property type="protein sequence ID" value="MCP9611081.1"/>
    <property type="molecule type" value="Genomic_DNA"/>
</dbReference>
<dbReference type="Gene3D" id="3.30.70.20">
    <property type="match status" value="1"/>
</dbReference>
<dbReference type="PANTHER" id="PTHR43122:SF1">
    <property type="entry name" value="IRON-SULFUR-BINDING PROTEIN"/>
    <property type="match status" value="1"/>
</dbReference>
<dbReference type="InterPro" id="IPR017900">
    <property type="entry name" value="4Fe4S_Fe_S_CS"/>
</dbReference>
<dbReference type="Pfam" id="PF13746">
    <property type="entry name" value="Fer4_18"/>
    <property type="match status" value="1"/>
</dbReference>
<dbReference type="RefSeq" id="WP_255025732.1">
    <property type="nucleotide sequence ID" value="NZ_JANDHW010000002.1"/>
</dbReference>
<evidence type="ECO:0000256" key="2">
    <source>
        <dbReference type="ARBA" id="ARBA00023004"/>
    </source>
</evidence>
<dbReference type="PROSITE" id="PS00198">
    <property type="entry name" value="4FE4S_FER_1"/>
    <property type="match status" value="2"/>
</dbReference>
<organism evidence="5 6">
    <name type="scientific">Coprobacter tertius</name>
    <dbReference type="NCBI Taxonomy" id="2944915"/>
    <lineage>
        <taxon>Bacteria</taxon>
        <taxon>Pseudomonadati</taxon>
        <taxon>Bacteroidota</taxon>
        <taxon>Bacteroidia</taxon>
        <taxon>Bacteroidales</taxon>
        <taxon>Barnesiellaceae</taxon>
        <taxon>Coprobacter</taxon>
    </lineage>
</organism>
<evidence type="ECO:0000313" key="6">
    <source>
        <dbReference type="Proteomes" id="UP001205603"/>
    </source>
</evidence>
<feature type="domain" description="4Fe-4S ferredoxin-type" evidence="4">
    <location>
        <begin position="222"/>
        <end position="244"/>
    </location>
</feature>
<keyword evidence="2" id="KW-0408">Iron</keyword>
<evidence type="ECO:0000256" key="3">
    <source>
        <dbReference type="ARBA" id="ARBA00023014"/>
    </source>
</evidence>
<keyword evidence="6" id="KW-1185">Reference proteome</keyword>
<reference evidence="5 6" key="1">
    <citation type="submission" date="2022-07" db="EMBL/GenBank/DDBJ databases">
        <title>Fecal culturing of patients with breast cancer.</title>
        <authorList>
            <person name="Teng N.M.Y."/>
            <person name="Kiu R."/>
            <person name="Evans R."/>
            <person name="Baker D.J."/>
            <person name="Zenner C."/>
            <person name="Robinson S.D."/>
            <person name="Hall L.J."/>
        </authorList>
    </citation>
    <scope>NUCLEOTIDE SEQUENCE [LARGE SCALE GENOMIC DNA]</scope>
    <source>
        <strain evidence="5 6">LH1063</strain>
    </source>
</reference>
<dbReference type="SUPFAM" id="SSF52218">
    <property type="entry name" value="Flavoproteins"/>
    <property type="match status" value="1"/>
</dbReference>